<evidence type="ECO:0000313" key="12">
    <source>
        <dbReference type="RefSeq" id="XP_030640234.1"/>
    </source>
</evidence>
<dbReference type="GO" id="GO:1990380">
    <property type="term" value="F:K48-linked deubiquitinase activity"/>
    <property type="evidence" value="ECO:0007669"/>
    <property type="project" value="UniProtKB-UniRule"/>
</dbReference>
<name>A0A6J2W7P7_CHACN</name>
<keyword evidence="6 8" id="KW-0788">Thiol protease</keyword>
<reference evidence="12" key="1">
    <citation type="submission" date="2025-08" db="UniProtKB">
        <authorList>
            <consortium name="RefSeq"/>
        </authorList>
    </citation>
    <scope>IDENTIFICATION</scope>
</reference>
<evidence type="ECO:0000313" key="11">
    <source>
        <dbReference type="Proteomes" id="UP000504632"/>
    </source>
</evidence>
<dbReference type="PANTHER" id="PTHR12473">
    <property type="entry name" value="UBIQUITIN CARBOXYL-TERMINAL HYDROLASE MINDY-4-RELATED"/>
    <property type="match status" value="1"/>
</dbReference>
<evidence type="ECO:0000256" key="6">
    <source>
        <dbReference type="ARBA" id="ARBA00022807"/>
    </source>
</evidence>
<sequence>MGKVVEEVAASLVREYLSRKGLKRTIACMDGEFPRTDSSINNRSDLRRVLCLEDLYKKNKSQEYPFRSLLEIMVKEQIERHGDAKGSLVSSRPFQFDSQSTEMHPPKGGKSFDMSSESERNNRSPLLSRDSHSSSTRVELLPDKKPTDTDSQRNRTGRMRRGVMAGPVSSSVQDGNKRRPVRKSGISLPPQSKDEVNREDKDGSDRASQANALGMTFTFTESRATALSERADKLPFHSRGHRTDRDGFEGAQRTASQAPNSLKRVIYSNCRDNSGATQRADLHMSSMVLDDVDDEEDLREVSRIPVSSISSLQLNWDKHPMDQQTATALKELLFGSAMRCFNTEWKCQSFSFSDAPGLRYGIIQKKGGPCGVLASVQACVLQKLLFEKTNTASMTHRLHFSNSARTKCLSLAAAEILWRAGDRKKATVATLSGRSHFTPAGHYKSEGVLEMVTCINVETLEELKLLLEQHIHQFESGPYGCVLLTLSVILSRSIDAVKKDMDVSTSTLIGAHGYCTQELVNLLLCGQAVSNVFNNDMTLDSGNGNGTLLKGVKSRCDIGLLSLFEHYNICKVGTYLKTPKYPIWVVCSESHFSVLFSLDEELVTAQWHEEEFDLYYYDGLANQQEPIQLTISINTAERLVPSEDADPDLVPPLELCIRTKWKGAVVNWNDTEPIL</sequence>
<gene>
    <name evidence="12" type="primary">mindy4</name>
</gene>
<dbReference type="CTD" id="84182"/>
<comment type="similarity">
    <text evidence="2 8">Belongs to the MINDY deubiquitinase family. FAM188 subfamily.</text>
</comment>
<accession>A0A6J2W7P7</accession>
<dbReference type="InterPro" id="IPR059022">
    <property type="entry name" value="MINDY4_N"/>
</dbReference>
<organism evidence="11 12">
    <name type="scientific">Chanos chanos</name>
    <name type="common">Milkfish</name>
    <name type="synonym">Mugil chanos</name>
    <dbReference type="NCBI Taxonomy" id="29144"/>
    <lineage>
        <taxon>Eukaryota</taxon>
        <taxon>Metazoa</taxon>
        <taxon>Chordata</taxon>
        <taxon>Craniata</taxon>
        <taxon>Vertebrata</taxon>
        <taxon>Euteleostomi</taxon>
        <taxon>Actinopterygii</taxon>
        <taxon>Neopterygii</taxon>
        <taxon>Teleostei</taxon>
        <taxon>Ostariophysi</taxon>
        <taxon>Gonorynchiformes</taxon>
        <taxon>Chanidae</taxon>
        <taxon>Chanos</taxon>
    </lineage>
</organism>
<dbReference type="RefSeq" id="XP_030640234.1">
    <property type="nucleotide sequence ID" value="XM_030784374.1"/>
</dbReference>
<feature type="domain" description="Deubiquitinating enzyme MINDY-3/4 conserved" evidence="10">
    <location>
        <begin position="330"/>
        <end position="670"/>
    </location>
</feature>
<evidence type="ECO:0000256" key="5">
    <source>
        <dbReference type="ARBA" id="ARBA00022801"/>
    </source>
</evidence>
<feature type="region of interest" description="Disordered" evidence="9">
    <location>
        <begin position="235"/>
        <end position="256"/>
    </location>
</feature>
<dbReference type="OrthoDB" id="10263628at2759"/>
<dbReference type="SMART" id="SM01174">
    <property type="entry name" value="DUF4205"/>
    <property type="match status" value="1"/>
</dbReference>
<evidence type="ECO:0000256" key="7">
    <source>
        <dbReference type="ARBA" id="ARBA00037630"/>
    </source>
</evidence>
<dbReference type="InParanoid" id="A0A6J2W7P7"/>
<keyword evidence="4 8" id="KW-0833">Ubl conjugation pathway</keyword>
<feature type="region of interest" description="Disordered" evidence="9">
    <location>
        <begin position="83"/>
        <end position="213"/>
    </location>
</feature>
<comment type="catalytic activity">
    <reaction evidence="1 8">
        <text>Thiol-dependent hydrolysis of ester, thioester, amide, peptide and isopeptide bonds formed by the C-terminal Gly of ubiquitin (a 76-residue protein attached to proteins as an intracellular targeting signal).</text>
        <dbReference type="EC" id="3.4.19.12"/>
    </reaction>
</comment>
<dbReference type="FunCoup" id="A0A6J2W7P7">
    <property type="interactions" value="78"/>
</dbReference>
<keyword evidence="5 8" id="KW-0378">Hydrolase</keyword>
<evidence type="ECO:0000256" key="4">
    <source>
        <dbReference type="ARBA" id="ARBA00022786"/>
    </source>
</evidence>
<dbReference type="AlphaFoldDB" id="A0A6J2W7P7"/>
<comment type="function">
    <text evidence="8">Hydrolase that can remove 'Lys-48'-linked conjugated ubiquitin from proteins.</text>
</comment>
<evidence type="ECO:0000256" key="8">
    <source>
        <dbReference type="RuleBase" id="RU367088"/>
    </source>
</evidence>
<dbReference type="InterPro" id="IPR025257">
    <property type="entry name" value="MINDY-3/4_CD"/>
</dbReference>
<feature type="compositionally biased region" description="Basic and acidic residues" evidence="9">
    <location>
        <begin position="192"/>
        <end position="205"/>
    </location>
</feature>
<dbReference type="Proteomes" id="UP000504632">
    <property type="component" value="Chromosome 9"/>
</dbReference>
<evidence type="ECO:0000259" key="10">
    <source>
        <dbReference type="SMART" id="SM01174"/>
    </source>
</evidence>
<dbReference type="GO" id="GO:0006508">
    <property type="term" value="P:proteolysis"/>
    <property type="evidence" value="ECO:0007669"/>
    <property type="project" value="UniProtKB-KW"/>
</dbReference>
<protein>
    <recommendedName>
        <fullName evidence="8">Ubiquitin carboxyl-terminal hydrolase MINDY</fullName>
        <ecNumber evidence="8">3.4.19.12</ecNumber>
    </recommendedName>
</protein>
<dbReference type="InterPro" id="IPR039785">
    <property type="entry name" value="MINY3/4"/>
</dbReference>
<dbReference type="PANTHER" id="PTHR12473:SF8">
    <property type="entry name" value="UBIQUITIN CARBOXYL-TERMINAL HYDROLASE MINDY-4-RELATED"/>
    <property type="match status" value="1"/>
</dbReference>
<dbReference type="Pfam" id="PF26038">
    <property type="entry name" value="Dimer_MINDY4_N"/>
    <property type="match status" value="1"/>
</dbReference>
<feature type="compositionally biased region" description="Polar residues" evidence="9">
    <location>
        <begin position="88"/>
        <end position="102"/>
    </location>
</feature>
<keyword evidence="3 8" id="KW-0645">Protease</keyword>
<evidence type="ECO:0000256" key="3">
    <source>
        <dbReference type="ARBA" id="ARBA00022670"/>
    </source>
</evidence>
<dbReference type="EC" id="3.4.19.12" evidence="8"/>
<feature type="compositionally biased region" description="Basic and acidic residues" evidence="9">
    <location>
        <begin position="140"/>
        <end position="153"/>
    </location>
</feature>
<comment type="function">
    <text evidence="7">Probable hydrolase that can remove 'Lys-48'-linked conjugated ubiquitin from proteins.</text>
</comment>
<evidence type="ECO:0000256" key="2">
    <source>
        <dbReference type="ARBA" id="ARBA00011074"/>
    </source>
</evidence>
<dbReference type="GO" id="GO:0071108">
    <property type="term" value="P:protein K48-linked deubiquitination"/>
    <property type="evidence" value="ECO:0007669"/>
    <property type="project" value="InterPro"/>
</dbReference>
<evidence type="ECO:0000256" key="1">
    <source>
        <dbReference type="ARBA" id="ARBA00000707"/>
    </source>
</evidence>
<dbReference type="Pfam" id="PF13898">
    <property type="entry name" value="MINDY-3_4_CD"/>
    <property type="match status" value="1"/>
</dbReference>
<feature type="compositionally biased region" description="Basic and acidic residues" evidence="9">
    <location>
        <begin position="235"/>
        <end position="248"/>
    </location>
</feature>
<proteinExistence type="inferred from homology"/>
<dbReference type="GeneID" id="115820722"/>
<keyword evidence="11" id="KW-1185">Reference proteome</keyword>
<evidence type="ECO:0000256" key="9">
    <source>
        <dbReference type="SAM" id="MobiDB-lite"/>
    </source>
</evidence>
<dbReference type="GO" id="GO:0004843">
    <property type="term" value="F:cysteine-type deubiquitinase activity"/>
    <property type="evidence" value="ECO:0007669"/>
    <property type="project" value="UniProtKB-UniRule"/>
</dbReference>